<dbReference type="InterPro" id="IPR011051">
    <property type="entry name" value="RmlC_Cupin_sf"/>
</dbReference>
<evidence type="ECO:0000259" key="1">
    <source>
        <dbReference type="Pfam" id="PF12973"/>
    </source>
</evidence>
<dbReference type="RefSeq" id="WP_316510229.1">
    <property type="nucleotide sequence ID" value="NZ_OY726395.1"/>
</dbReference>
<evidence type="ECO:0000313" key="2">
    <source>
        <dbReference type="EMBL" id="CAJ1583801.1"/>
    </source>
</evidence>
<dbReference type="Pfam" id="PF12973">
    <property type="entry name" value="Cupin_7"/>
    <property type="match status" value="1"/>
</dbReference>
<protein>
    <submittedName>
        <fullName evidence="2">2,4'-dihydroxyacetophenone dioxygenase family protein</fullName>
    </submittedName>
</protein>
<keyword evidence="3" id="KW-1185">Reference proteome</keyword>
<feature type="domain" description="ChrR-like cupin" evidence="1">
    <location>
        <begin position="13"/>
        <end position="121"/>
    </location>
</feature>
<dbReference type="Gene3D" id="2.60.120.10">
    <property type="entry name" value="Jelly Rolls"/>
    <property type="match status" value="1"/>
</dbReference>
<sequence length="167" mass="17931">MTVTDITPPIALTMQTQNVPWAIDVLAPGMSAQLLVADVEAGLTVANIRFAPGTVIPTHLHTGAVHGYTHSGSWFYREYGPESLNVAGTYIYEPAGSTHTLEAPASNTEDTEALFIIYGAFLNYDAEGNFVGHIDASVTRQLYVAALERQGDTVPDFVVGGNSRYGR</sequence>
<dbReference type="Proteomes" id="UP001190466">
    <property type="component" value="Chromosome"/>
</dbReference>
<accession>A0ABM9MFA1</accession>
<keyword evidence="2" id="KW-0223">Dioxygenase</keyword>
<organism evidence="2 3">
    <name type="scientific">[Mycobacterium] wendilense</name>
    <dbReference type="NCBI Taxonomy" id="3064284"/>
    <lineage>
        <taxon>Bacteria</taxon>
        <taxon>Bacillati</taxon>
        <taxon>Actinomycetota</taxon>
        <taxon>Actinomycetes</taxon>
        <taxon>Mycobacteriales</taxon>
        <taxon>Mycobacteriaceae</taxon>
        <taxon>Mycolicibacter</taxon>
    </lineage>
</organism>
<dbReference type="CDD" id="cd20302">
    <property type="entry name" value="cupin_DAD"/>
    <property type="match status" value="1"/>
</dbReference>
<evidence type="ECO:0000313" key="3">
    <source>
        <dbReference type="Proteomes" id="UP001190466"/>
    </source>
</evidence>
<dbReference type="GO" id="GO:0051213">
    <property type="term" value="F:dioxygenase activity"/>
    <property type="evidence" value="ECO:0007669"/>
    <property type="project" value="UniProtKB-KW"/>
</dbReference>
<name>A0ABM9MFA1_9MYCO</name>
<proteinExistence type="predicted"/>
<dbReference type="SUPFAM" id="SSF51182">
    <property type="entry name" value="RmlC-like cupins"/>
    <property type="match status" value="1"/>
</dbReference>
<reference evidence="2 3" key="1">
    <citation type="submission" date="2023-08" db="EMBL/GenBank/DDBJ databases">
        <authorList>
            <person name="Folkvardsen B D."/>
            <person name="Norman A."/>
        </authorList>
    </citation>
    <scope>NUCLEOTIDE SEQUENCE [LARGE SCALE GENOMIC DNA]</scope>
    <source>
        <strain evidence="2 3">Mu0050</strain>
    </source>
</reference>
<gene>
    <name evidence="2" type="ORF">MU0050_002825</name>
</gene>
<dbReference type="InterPro" id="IPR025979">
    <property type="entry name" value="ChrR-like_cupin_dom"/>
</dbReference>
<keyword evidence="2" id="KW-0560">Oxidoreductase</keyword>
<dbReference type="EMBL" id="OY726395">
    <property type="protein sequence ID" value="CAJ1583801.1"/>
    <property type="molecule type" value="Genomic_DNA"/>
</dbReference>
<dbReference type="InterPro" id="IPR014710">
    <property type="entry name" value="RmlC-like_jellyroll"/>
</dbReference>